<comment type="similarity">
    <text evidence="2">Belongs to the ku70 family.</text>
</comment>
<comment type="subcellular location">
    <subcellularLocation>
        <location evidence="1">Nucleus</location>
    </subcellularLocation>
</comment>
<dbReference type="AlphaFoldDB" id="V4A296"/>
<dbReference type="GO" id="GO:0042162">
    <property type="term" value="F:telomeric DNA binding"/>
    <property type="evidence" value="ECO:0007669"/>
    <property type="project" value="InterPro"/>
</dbReference>
<dbReference type="Proteomes" id="UP000030746">
    <property type="component" value="Unassembled WGS sequence"/>
</dbReference>
<dbReference type="OrthoDB" id="3249161at2759"/>
<dbReference type="GO" id="GO:0006310">
    <property type="term" value="P:DNA recombination"/>
    <property type="evidence" value="ECO:0007669"/>
    <property type="project" value="UniProtKB-KW"/>
</dbReference>
<dbReference type="GO" id="GO:0003684">
    <property type="term" value="F:damaged DNA binding"/>
    <property type="evidence" value="ECO:0007669"/>
    <property type="project" value="InterPro"/>
</dbReference>
<dbReference type="InterPro" id="IPR047087">
    <property type="entry name" value="KU70_core_dom"/>
</dbReference>
<evidence type="ECO:0000256" key="7">
    <source>
        <dbReference type="ARBA" id="ARBA00022806"/>
    </source>
</evidence>
<dbReference type="CDD" id="cd00788">
    <property type="entry name" value="KU70"/>
    <property type="match status" value="1"/>
</dbReference>
<dbReference type="RefSeq" id="XP_009051802.1">
    <property type="nucleotide sequence ID" value="XM_009053554.1"/>
</dbReference>
<dbReference type="FunFam" id="3.40.50.410:FF:000080">
    <property type="entry name" value="X-ray repair-complementing defective repair in Chinese hamster cells 6"/>
    <property type="match status" value="1"/>
</dbReference>
<protein>
    <recommendedName>
        <fullName evidence="3">DNA helicase</fullName>
        <ecNumber evidence="3">3.6.4.12</ecNumber>
    </recommendedName>
</protein>
<dbReference type="NCBIfam" id="TIGR00578">
    <property type="entry name" value="ku70"/>
    <property type="match status" value="1"/>
</dbReference>
<keyword evidence="16" id="KW-1185">Reference proteome</keyword>
<keyword evidence="7" id="KW-0347">Helicase</keyword>
<dbReference type="Gene3D" id="3.40.50.410">
    <property type="entry name" value="von Willebrand factor, type A domain"/>
    <property type="match status" value="1"/>
</dbReference>
<dbReference type="InterPro" id="IPR016194">
    <property type="entry name" value="SPOC-like_C_dom_sf"/>
</dbReference>
<dbReference type="InterPro" id="IPR005161">
    <property type="entry name" value="Ku_N"/>
</dbReference>
<dbReference type="GO" id="GO:0003678">
    <property type="term" value="F:DNA helicase activity"/>
    <property type="evidence" value="ECO:0007669"/>
    <property type="project" value="UniProtKB-EC"/>
</dbReference>
<dbReference type="PANTHER" id="PTHR12604:SF2">
    <property type="entry name" value="X-RAY REPAIR CROSS-COMPLEMENTING PROTEIN 6"/>
    <property type="match status" value="1"/>
</dbReference>
<dbReference type="GO" id="GO:0000723">
    <property type="term" value="P:telomere maintenance"/>
    <property type="evidence" value="ECO:0007669"/>
    <property type="project" value="InterPro"/>
</dbReference>
<evidence type="ECO:0000256" key="2">
    <source>
        <dbReference type="ARBA" id="ARBA00005240"/>
    </source>
</evidence>
<dbReference type="FunFam" id="4.10.970.10:FF:000001">
    <property type="entry name" value="X-ray repair cross-complementing protein 6 isoform X1"/>
    <property type="match status" value="1"/>
</dbReference>
<dbReference type="Gene3D" id="4.10.970.10">
    <property type="entry name" value="Ku70, bridge and pillars"/>
    <property type="match status" value="1"/>
</dbReference>
<keyword evidence="5" id="KW-0227">DNA damage</keyword>
<reference evidence="15 16" key="1">
    <citation type="journal article" date="2013" name="Nature">
        <title>Insights into bilaterian evolution from three spiralian genomes.</title>
        <authorList>
            <person name="Simakov O."/>
            <person name="Marletaz F."/>
            <person name="Cho S.J."/>
            <person name="Edsinger-Gonzales E."/>
            <person name="Havlak P."/>
            <person name="Hellsten U."/>
            <person name="Kuo D.H."/>
            <person name="Larsson T."/>
            <person name="Lv J."/>
            <person name="Arendt D."/>
            <person name="Savage R."/>
            <person name="Osoegawa K."/>
            <person name="de Jong P."/>
            <person name="Grimwood J."/>
            <person name="Chapman J.A."/>
            <person name="Shapiro H."/>
            <person name="Aerts A."/>
            <person name="Otillar R.P."/>
            <person name="Terry A.Y."/>
            <person name="Boore J.L."/>
            <person name="Grigoriev I.V."/>
            <person name="Lindberg D.R."/>
            <person name="Seaver E.C."/>
            <person name="Weisblat D.A."/>
            <person name="Putnam N.H."/>
            <person name="Rokhsar D.S."/>
        </authorList>
    </citation>
    <scope>NUCLEOTIDE SEQUENCE [LARGE SCALE GENOMIC DNA]</scope>
</reference>
<dbReference type="STRING" id="225164.V4A296"/>
<evidence type="ECO:0000259" key="14">
    <source>
        <dbReference type="SMART" id="SM00559"/>
    </source>
</evidence>
<name>V4A296_LOTGI</name>
<gene>
    <name evidence="15" type="ORF">LOTGIDRAFT_182021</name>
</gene>
<proteinExistence type="inferred from homology"/>
<accession>V4A296</accession>
<evidence type="ECO:0000256" key="9">
    <source>
        <dbReference type="ARBA" id="ARBA00023125"/>
    </source>
</evidence>
<dbReference type="GO" id="GO:0043564">
    <property type="term" value="C:Ku70:Ku80 complex"/>
    <property type="evidence" value="ECO:0007669"/>
    <property type="project" value="InterPro"/>
</dbReference>
<keyword evidence="10" id="KW-0233">DNA recombination</keyword>
<keyword evidence="8" id="KW-0067">ATP-binding</keyword>
<dbReference type="SUPFAM" id="SSF53300">
    <property type="entry name" value="vWA-like"/>
    <property type="match status" value="1"/>
</dbReference>
<evidence type="ECO:0000256" key="8">
    <source>
        <dbReference type="ARBA" id="ARBA00022840"/>
    </source>
</evidence>
<dbReference type="EC" id="3.6.4.12" evidence="3"/>
<keyword evidence="4" id="KW-0547">Nucleotide-binding</keyword>
<feature type="domain" description="Ku" evidence="14">
    <location>
        <begin position="301"/>
        <end position="449"/>
    </location>
</feature>
<dbReference type="GO" id="GO:0006303">
    <property type="term" value="P:double-strand break repair via nonhomologous end joining"/>
    <property type="evidence" value="ECO:0007669"/>
    <property type="project" value="InterPro"/>
</dbReference>
<keyword evidence="12" id="KW-0539">Nucleus</keyword>
<keyword evidence="9" id="KW-0238">DNA-binding</keyword>
<dbReference type="HOGENOM" id="CLU_014815_2_0_1"/>
<evidence type="ECO:0000256" key="13">
    <source>
        <dbReference type="ARBA" id="ARBA00047995"/>
    </source>
</evidence>
<dbReference type="Gene3D" id="1.10.720.30">
    <property type="entry name" value="SAP domain"/>
    <property type="match status" value="1"/>
</dbReference>
<evidence type="ECO:0000256" key="5">
    <source>
        <dbReference type="ARBA" id="ARBA00022763"/>
    </source>
</evidence>
<dbReference type="Pfam" id="PF03730">
    <property type="entry name" value="Ku_C"/>
    <property type="match status" value="1"/>
</dbReference>
<dbReference type="Gene3D" id="2.40.290.10">
    <property type="match status" value="1"/>
</dbReference>
<dbReference type="GO" id="GO:0003690">
    <property type="term" value="F:double-stranded DNA binding"/>
    <property type="evidence" value="ECO:0007669"/>
    <property type="project" value="TreeGrafter"/>
</dbReference>
<keyword evidence="6" id="KW-0378">Hydrolase</keyword>
<dbReference type="SUPFAM" id="SSF100939">
    <property type="entry name" value="SPOC domain-like"/>
    <property type="match status" value="1"/>
</dbReference>
<dbReference type="CTD" id="20244468"/>
<evidence type="ECO:0000256" key="10">
    <source>
        <dbReference type="ARBA" id="ARBA00023172"/>
    </source>
</evidence>
<dbReference type="SUPFAM" id="SSF68906">
    <property type="entry name" value="SAP domain"/>
    <property type="match status" value="1"/>
</dbReference>
<dbReference type="KEGG" id="lgi:LOTGIDRAFT_182021"/>
<dbReference type="Pfam" id="PF03731">
    <property type="entry name" value="Ku_N"/>
    <property type="match status" value="1"/>
</dbReference>
<organism evidence="15 16">
    <name type="scientific">Lottia gigantea</name>
    <name type="common">Giant owl limpet</name>
    <dbReference type="NCBI Taxonomy" id="225164"/>
    <lineage>
        <taxon>Eukaryota</taxon>
        <taxon>Metazoa</taxon>
        <taxon>Spiralia</taxon>
        <taxon>Lophotrochozoa</taxon>
        <taxon>Mollusca</taxon>
        <taxon>Gastropoda</taxon>
        <taxon>Patellogastropoda</taxon>
        <taxon>Lottioidea</taxon>
        <taxon>Lottiidae</taxon>
        <taxon>Lottia</taxon>
    </lineage>
</organism>
<dbReference type="Gene3D" id="1.10.1600.10">
    <property type="match status" value="1"/>
</dbReference>
<dbReference type="InterPro" id="IPR005160">
    <property type="entry name" value="Ku_C"/>
</dbReference>
<dbReference type="PIRSF" id="PIRSF003033">
    <property type="entry name" value="Ku70"/>
    <property type="match status" value="1"/>
</dbReference>
<dbReference type="GeneID" id="20244468"/>
<dbReference type="PANTHER" id="PTHR12604">
    <property type="entry name" value="KU AUTOANTIGEN DNA HELICASE"/>
    <property type="match status" value="1"/>
</dbReference>
<dbReference type="InterPro" id="IPR006165">
    <property type="entry name" value="Ku70"/>
</dbReference>
<sequence>MADFGFARFGDDDDNEEDDEFDPGLRFGNRDGLIFVVDCNKEMFDAEDEEECPFRVCMRCIKTTMQNKIISSERDMVGVIFYGTEKTDNPSDFKNIYIYMNLEQPGAERILEIENMIENGYKKFGTKYGHNEHYSISEVLWTCANMFSNSSQKINYKRVLLFTNNDDPHSSSLQLQRQARTKANDLNETGIDLELMHMQKQGQTFDVSKFWKDLIYTADDELTELPDPSEKLEELLTRVRTKDHKKRAFRRVPFSLSDDIKFSVGVYNLVRHCTKPYSIKLDKKTNEELKSHSKTYLKETGEVLMPQDLKKAQTYGGRKICFENDEVTEIKRFDVSGLKLMGFKPKNRLKKFHNVKPSSFIYPDEDSISGSTTMFTALLTKCIDRGVIAICQYIPGKNNPPRFVALLPQKEELDEHKVQITPPGFHVIFLPFADDFRKVTFEEAPRATTEQIDKAKELIKKLQFKFNSESFENPVLQNHWRNIEALALDRDEADEMTDYTMPNEAGIQKRAGKIMDEFKDLVFPPDYEPGVKRKAPTSESAAAKKQKVADAMVEIDVKKEAQAGRLNKLTVPVLKELIKKEKITANGTKKADLIEAINDHYGIAA</sequence>
<dbReference type="SMART" id="SM00559">
    <property type="entry name" value="Ku78"/>
    <property type="match status" value="1"/>
</dbReference>
<keyword evidence="11" id="KW-0234">DNA repair</keyword>
<evidence type="ECO:0000313" key="15">
    <source>
        <dbReference type="EMBL" id="ESO97963.1"/>
    </source>
</evidence>
<dbReference type="CDD" id="cd01458">
    <property type="entry name" value="vWA_ku"/>
    <property type="match status" value="1"/>
</dbReference>
<dbReference type="Pfam" id="PF02735">
    <property type="entry name" value="Ku"/>
    <property type="match status" value="1"/>
</dbReference>
<evidence type="ECO:0000256" key="1">
    <source>
        <dbReference type="ARBA" id="ARBA00004123"/>
    </source>
</evidence>
<evidence type="ECO:0000256" key="11">
    <source>
        <dbReference type="ARBA" id="ARBA00023204"/>
    </source>
</evidence>
<evidence type="ECO:0000256" key="3">
    <source>
        <dbReference type="ARBA" id="ARBA00012551"/>
    </source>
</evidence>
<dbReference type="InterPro" id="IPR027388">
    <property type="entry name" value="Ku70_bridge/pillars_dom_sf"/>
</dbReference>
<dbReference type="InterPro" id="IPR006164">
    <property type="entry name" value="DNA_bd_Ku70/Ku80"/>
</dbReference>
<evidence type="ECO:0000313" key="16">
    <source>
        <dbReference type="Proteomes" id="UP000030746"/>
    </source>
</evidence>
<evidence type="ECO:0000256" key="12">
    <source>
        <dbReference type="ARBA" id="ARBA00023242"/>
    </source>
</evidence>
<dbReference type="EMBL" id="KB201304">
    <property type="protein sequence ID" value="ESO97963.1"/>
    <property type="molecule type" value="Genomic_DNA"/>
</dbReference>
<dbReference type="InterPro" id="IPR036361">
    <property type="entry name" value="SAP_dom_sf"/>
</dbReference>
<evidence type="ECO:0000256" key="4">
    <source>
        <dbReference type="ARBA" id="ARBA00022741"/>
    </source>
</evidence>
<dbReference type="GO" id="GO:0005524">
    <property type="term" value="F:ATP binding"/>
    <property type="evidence" value="ECO:0007669"/>
    <property type="project" value="UniProtKB-KW"/>
</dbReference>
<evidence type="ECO:0000256" key="6">
    <source>
        <dbReference type="ARBA" id="ARBA00022801"/>
    </source>
</evidence>
<dbReference type="OMA" id="FWANVKH"/>
<comment type="catalytic activity">
    <reaction evidence="13">
        <text>ATP + H2O = ADP + phosphate + H(+)</text>
        <dbReference type="Rhea" id="RHEA:13065"/>
        <dbReference type="ChEBI" id="CHEBI:15377"/>
        <dbReference type="ChEBI" id="CHEBI:15378"/>
        <dbReference type="ChEBI" id="CHEBI:30616"/>
        <dbReference type="ChEBI" id="CHEBI:43474"/>
        <dbReference type="ChEBI" id="CHEBI:456216"/>
        <dbReference type="EC" id="3.6.4.12"/>
    </reaction>
</comment>
<dbReference type="GO" id="GO:0016787">
    <property type="term" value="F:hydrolase activity"/>
    <property type="evidence" value="ECO:0007669"/>
    <property type="project" value="UniProtKB-KW"/>
</dbReference>
<dbReference type="FunFam" id="2.40.290.10:FF:000001">
    <property type="entry name" value="X-ray repair cross complementing 6"/>
    <property type="match status" value="1"/>
</dbReference>
<dbReference type="InterPro" id="IPR036465">
    <property type="entry name" value="vWFA_dom_sf"/>
</dbReference>